<organism evidence="7 8">
    <name type="scientific">Lupinus luteus</name>
    <name type="common">European yellow lupine</name>
    <dbReference type="NCBI Taxonomy" id="3873"/>
    <lineage>
        <taxon>Eukaryota</taxon>
        <taxon>Viridiplantae</taxon>
        <taxon>Streptophyta</taxon>
        <taxon>Embryophyta</taxon>
        <taxon>Tracheophyta</taxon>
        <taxon>Spermatophyta</taxon>
        <taxon>Magnoliopsida</taxon>
        <taxon>eudicotyledons</taxon>
        <taxon>Gunneridae</taxon>
        <taxon>Pentapetalae</taxon>
        <taxon>rosids</taxon>
        <taxon>fabids</taxon>
        <taxon>Fabales</taxon>
        <taxon>Fabaceae</taxon>
        <taxon>Papilionoideae</taxon>
        <taxon>50 kb inversion clade</taxon>
        <taxon>genistoids sensu lato</taxon>
        <taxon>core genistoids</taxon>
        <taxon>Genisteae</taxon>
        <taxon>Lupinus</taxon>
    </lineage>
</organism>
<evidence type="ECO:0000256" key="4">
    <source>
        <dbReference type="ARBA" id="ARBA00022989"/>
    </source>
</evidence>
<feature type="transmembrane region" description="Helical" evidence="6">
    <location>
        <begin position="37"/>
        <end position="60"/>
    </location>
</feature>
<comment type="similarity">
    <text evidence="2">Belongs to the major facilitator superfamily. Proton-dependent oligopeptide transporter (POT/PTR) (TC 2.A.17) family.</text>
</comment>
<dbReference type="InterPro" id="IPR036259">
    <property type="entry name" value="MFS_trans_sf"/>
</dbReference>
<dbReference type="EMBL" id="CAXHTB010000022">
    <property type="protein sequence ID" value="CAL0330644.1"/>
    <property type="molecule type" value="Genomic_DNA"/>
</dbReference>
<keyword evidence="8" id="KW-1185">Reference proteome</keyword>
<feature type="transmembrane region" description="Helical" evidence="6">
    <location>
        <begin position="304"/>
        <end position="324"/>
    </location>
</feature>
<evidence type="ECO:0000256" key="2">
    <source>
        <dbReference type="ARBA" id="ARBA00005982"/>
    </source>
</evidence>
<name>A0AAV1YC22_LUPLU</name>
<keyword evidence="4 6" id="KW-1133">Transmembrane helix</keyword>
<feature type="transmembrane region" description="Helical" evidence="6">
    <location>
        <begin position="257"/>
        <end position="277"/>
    </location>
</feature>
<keyword evidence="3 6" id="KW-0812">Transmembrane</keyword>
<dbReference type="PANTHER" id="PTHR11654">
    <property type="entry name" value="OLIGOPEPTIDE TRANSPORTER-RELATED"/>
    <property type="match status" value="1"/>
</dbReference>
<accession>A0AAV1YC22</accession>
<comment type="subcellular location">
    <subcellularLocation>
        <location evidence="1">Membrane</location>
        <topology evidence="1">Multi-pass membrane protein</topology>
    </subcellularLocation>
</comment>
<evidence type="ECO:0000256" key="5">
    <source>
        <dbReference type="ARBA" id="ARBA00023136"/>
    </source>
</evidence>
<dbReference type="SUPFAM" id="SSF103473">
    <property type="entry name" value="MFS general substrate transporter"/>
    <property type="match status" value="1"/>
</dbReference>
<gene>
    <name evidence="7" type="ORF">LLUT_LOCUS31704</name>
</gene>
<dbReference type="InterPro" id="IPR000109">
    <property type="entry name" value="POT_fam"/>
</dbReference>
<dbReference type="Gene3D" id="1.20.1250.20">
    <property type="entry name" value="MFS general substrate transporter like domains"/>
    <property type="match status" value="2"/>
</dbReference>
<feature type="transmembrane region" description="Helical" evidence="6">
    <location>
        <begin position="112"/>
        <end position="131"/>
    </location>
</feature>
<protein>
    <submittedName>
        <fullName evidence="7">Uncharacterized protein</fullName>
    </submittedName>
</protein>
<proteinExistence type="inferred from homology"/>
<sequence>MQSMLFNKGNESFEKLASMSLISNLTLYLLTNYNLSGIFVVNMVQIWNGTSNIASIIGAFISDTYLGRFRTLLCGSIASLLGILIMTLTAGIHHLRPSICKDSPHCHRPQGWQLGVLFSALGLLSVGAGGIRPCNIAFGADQFDTNTEKAFSITIFLLGRHTYICKKPQGSIFGDMAKVITASCRKLKVQVSGVTFYDPAPRLDNQPELENNKRLFHTDRFNFLDKAAIIADPSELDNQGMARNAWRLCSLQQVEQFKCLLGILPVWVTGICCFIVMDQQNTFGVLQVLQTNRSIGPHFKVPPGWMNLIAMIALSLWIYIYECIYIPLSRRITKKAKRLTPEERIKIGILLSILCMLVAAVVEKTRAATRL</sequence>
<dbReference type="Pfam" id="PF00854">
    <property type="entry name" value="PTR2"/>
    <property type="match status" value="2"/>
</dbReference>
<feature type="transmembrane region" description="Helical" evidence="6">
    <location>
        <begin position="345"/>
        <end position="362"/>
    </location>
</feature>
<evidence type="ECO:0000313" key="7">
    <source>
        <dbReference type="EMBL" id="CAL0330644.1"/>
    </source>
</evidence>
<evidence type="ECO:0000313" key="8">
    <source>
        <dbReference type="Proteomes" id="UP001497480"/>
    </source>
</evidence>
<dbReference type="AlphaFoldDB" id="A0AAV1YC22"/>
<evidence type="ECO:0000256" key="3">
    <source>
        <dbReference type="ARBA" id="ARBA00022692"/>
    </source>
</evidence>
<feature type="transmembrane region" description="Helical" evidence="6">
    <location>
        <begin position="72"/>
        <end position="92"/>
    </location>
</feature>
<keyword evidence="5 6" id="KW-0472">Membrane</keyword>
<evidence type="ECO:0000256" key="6">
    <source>
        <dbReference type="SAM" id="Phobius"/>
    </source>
</evidence>
<comment type="caution">
    <text evidence="7">The sequence shown here is derived from an EMBL/GenBank/DDBJ whole genome shotgun (WGS) entry which is preliminary data.</text>
</comment>
<dbReference type="Proteomes" id="UP001497480">
    <property type="component" value="Unassembled WGS sequence"/>
</dbReference>
<reference evidence="7 8" key="1">
    <citation type="submission" date="2024-03" db="EMBL/GenBank/DDBJ databases">
        <authorList>
            <person name="Martinez-Hernandez J."/>
        </authorList>
    </citation>
    <scope>NUCLEOTIDE SEQUENCE [LARGE SCALE GENOMIC DNA]</scope>
</reference>
<dbReference type="GO" id="GO:0022857">
    <property type="term" value="F:transmembrane transporter activity"/>
    <property type="evidence" value="ECO:0007669"/>
    <property type="project" value="InterPro"/>
</dbReference>
<evidence type="ECO:0000256" key="1">
    <source>
        <dbReference type="ARBA" id="ARBA00004141"/>
    </source>
</evidence>
<dbReference type="GO" id="GO:0016020">
    <property type="term" value="C:membrane"/>
    <property type="evidence" value="ECO:0007669"/>
    <property type="project" value="UniProtKB-SubCell"/>
</dbReference>